<comment type="caution">
    <text evidence="6">The sequence shown here is derived from an EMBL/GenBank/DDBJ whole genome shotgun (WGS) entry which is preliminary data.</text>
</comment>
<accession>A0ABS5ZD56</accession>
<comment type="pathway">
    <text evidence="1">Lipid metabolism.</text>
</comment>
<gene>
    <name evidence="6" type="ORF">KCG35_11540</name>
</gene>
<feature type="transmembrane region" description="Helical" evidence="4">
    <location>
        <begin position="13"/>
        <end position="37"/>
    </location>
</feature>
<dbReference type="RefSeq" id="WP_215819851.1">
    <property type="nucleotide sequence ID" value="NZ_JAGSOY010000023.1"/>
</dbReference>
<dbReference type="SUPFAM" id="SSF69593">
    <property type="entry name" value="Glycerol-3-phosphate (1)-acyltransferase"/>
    <property type="match status" value="1"/>
</dbReference>
<reference evidence="6 7" key="1">
    <citation type="submission" date="2021-04" db="EMBL/GenBank/DDBJ databases">
        <authorList>
            <person name="Pira H."/>
            <person name="Risdian C."/>
            <person name="Wink J."/>
        </authorList>
    </citation>
    <scope>NUCLEOTIDE SEQUENCE [LARGE SCALE GENOMIC DNA]</scope>
    <source>
        <strain evidence="6 7">WH53</strain>
    </source>
</reference>
<keyword evidence="4" id="KW-0812">Transmembrane</keyword>
<evidence type="ECO:0000256" key="4">
    <source>
        <dbReference type="SAM" id="Phobius"/>
    </source>
</evidence>
<keyword evidence="2" id="KW-0808">Transferase</keyword>
<protein>
    <submittedName>
        <fullName evidence="6">1-acyl-sn-glycerol-3-phosphate acyltransferase</fullName>
    </submittedName>
</protein>
<evidence type="ECO:0000256" key="2">
    <source>
        <dbReference type="ARBA" id="ARBA00022679"/>
    </source>
</evidence>
<dbReference type="Pfam" id="PF01553">
    <property type="entry name" value="Acyltransferase"/>
    <property type="match status" value="1"/>
</dbReference>
<evidence type="ECO:0000259" key="5">
    <source>
        <dbReference type="SMART" id="SM00563"/>
    </source>
</evidence>
<dbReference type="PANTHER" id="PTHR10434">
    <property type="entry name" value="1-ACYL-SN-GLYCEROL-3-PHOSPHATE ACYLTRANSFERASE"/>
    <property type="match status" value="1"/>
</dbReference>
<feature type="domain" description="Phospholipid/glycerol acyltransferase" evidence="5">
    <location>
        <begin position="79"/>
        <end position="193"/>
    </location>
</feature>
<organism evidence="6 7">
    <name type="scientific">Zooshikella harenae</name>
    <dbReference type="NCBI Taxonomy" id="2827238"/>
    <lineage>
        <taxon>Bacteria</taxon>
        <taxon>Pseudomonadati</taxon>
        <taxon>Pseudomonadota</taxon>
        <taxon>Gammaproteobacteria</taxon>
        <taxon>Oceanospirillales</taxon>
        <taxon>Zooshikellaceae</taxon>
        <taxon>Zooshikella</taxon>
    </lineage>
</organism>
<dbReference type="CDD" id="cd07989">
    <property type="entry name" value="LPLAT_AGPAT-like"/>
    <property type="match status" value="1"/>
</dbReference>
<keyword evidence="7" id="KW-1185">Reference proteome</keyword>
<dbReference type="Proteomes" id="UP000690515">
    <property type="component" value="Unassembled WGS sequence"/>
</dbReference>
<dbReference type="GO" id="GO:0016746">
    <property type="term" value="F:acyltransferase activity"/>
    <property type="evidence" value="ECO:0007669"/>
    <property type="project" value="UniProtKB-KW"/>
</dbReference>
<evidence type="ECO:0000256" key="3">
    <source>
        <dbReference type="ARBA" id="ARBA00023315"/>
    </source>
</evidence>
<dbReference type="PANTHER" id="PTHR10434:SF40">
    <property type="entry name" value="1-ACYL-SN-GLYCEROL-3-PHOSPHATE ACYLTRANSFERASE"/>
    <property type="match status" value="1"/>
</dbReference>
<dbReference type="EMBL" id="JAGSOY010000023">
    <property type="protein sequence ID" value="MBU2711693.1"/>
    <property type="molecule type" value="Genomic_DNA"/>
</dbReference>
<name>A0ABS5ZD56_9GAMM</name>
<evidence type="ECO:0000313" key="7">
    <source>
        <dbReference type="Proteomes" id="UP000690515"/>
    </source>
</evidence>
<keyword evidence="4" id="KW-1133">Transmembrane helix</keyword>
<dbReference type="SMART" id="SM00563">
    <property type="entry name" value="PlsC"/>
    <property type="match status" value="1"/>
</dbReference>
<keyword evidence="3 6" id="KW-0012">Acyltransferase</keyword>
<evidence type="ECO:0000313" key="6">
    <source>
        <dbReference type="EMBL" id="MBU2711693.1"/>
    </source>
</evidence>
<keyword evidence="4" id="KW-0472">Membrane</keyword>
<proteinExistence type="predicted"/>
<evidence type="ECO:0000256" key="1">
    <source>
        <dbReference type="ARBA" id="ARBA00005189"/>
    </source>
</evidence>
<sequence>MKDNTILLASRTIIFYIILSVWTCLWTSFFILVGLAIPPQKRHAIIVSPWAKVAVFLCKIFCGITFEIKGKENIPEDSCVIISNHQSAWETFFLQTLISPQSQVIKRELLFIPFFGWAFGLVQPIAIDRSNRRQSMKQILKKGSNLLKKGYFVLIFPEGTRKPSGHLGKFSTGGAVLAVNSGKKILPIAHNAGDCWPPKSFIKRPGHITIHIGKPIPTAGREYKTINDECRQWIFSALDSTRNESEAA</sequence>
<dbReference type="InterPro" id="IPR002123">
    <property type="entry name" value="Plipid/glycerol_acylTrfase"/>
</dbReference>